<sequence>MSEPAALAAAIQKWKSTFAGATTNTEMNDLATAVHLAENKDFSDIVKVEKGLKYGSDARQRLDVYYPTSATPESNLPVAFYFHGGGMLYGDTEITPLFYANIGNYFASNSCITVVSTYRLLPTAHHPDGAEDATAALAWTLANASKYGGDPARIAAMGHSAGGSCIGTALWGGFLEKAGIQNKIASYIFLSAGLWYDVWGEPTRTNMTAYHSTDDIERVKREDPGSLFAQADKATMESWGKMVFFLGEFEFTEIVNGTMGCMEAYRKTTDRCLLYETIEAENHVSYIYSLGTKGSKIGPRLLEIVTK</sequence>
<organism evidence="3 4">
    <name type="scientific">Coleophoma cylindrospora</name>
    <dbReference type="NCBI Taxonomy" id="1849047"/>
    <lineage>
        <taxon>Eukaryota</taxon>
        <taxon>Fungi</taxon>
        <taxon>Dikarya</taxon>
        <taxon>Ascomycota</taxon>
        <taxon>Pezizomycotina</taxon>
        <taxon>Leotiomycetes</taxon>
        <taxon>Helotiales</taxon>
        <taxon>Dermateaceae</taxon>
        <taxon>Coleophoma</taxon>
    </lineage>
</organism>
<dbReference type="EMBL" id="PDLM01000004">
    <property type="protein sequence ID" value="RDW79405.1"/>
    <property type="molecule type" value="Genomic_DNA"/>
</dbReference>
<dbReference type="AlphaFoldDB" id="A0A3D8RZE9"/>
<feature type="domain" description="BD-FAE-like" evidence="2">
    <location>
        <begin position="62"/>
        <end position="164"/>
    </location>
</feature>
<dbReference type="Pfam" id="PF20434">
    <property type="entry name" value="BD-FAE"/>
    <property type="match status" value="1"/>
</dbReference>
<dbReference type="STRING" id="1849047.A0A3D8RZE9"/>
<evidence type="ECO:0000313" key="4">
    <source>
        <dbReference type="Proteomes" id="UP000256645"/>
    </source>
</evidence>
<dbReference type="PANTHER" id="PTHR48081">
    <property type="entry name" value="AB HYDROLASE SUPERFAMILY PROTEIN C4A8.06C"/>
    <property type="match status" value="1"/>
</dbReference>
<gene>
    <name evidence="3" type="ORF">BP6252_04043</name>
</gene>
<evidence type="ECO:0000256" key="1">
    <source>
        <dbReference type="ARBA" id="ARBA00022801"/>
    </source>
</evidence>
<dbReference type="Gene3D" id="3.40.50.1820">
    <property type="entry name" value="alpha/beta hydrolase"/>
    <property type="match status" value="1"/>
</dbReference>
<accession>A0A3D8RZE9</accession>
<dbReference type="InterPro" id="IPR049492">
    <property type="entry name" value="BD-FAE-like_dom"/>
</dbReference>
<dbReference type="InterPro" id="IPR029058">
    <property type="entry name" value="AB_hydrolase_fold"/>
</dbReference>
<keyword evidence="1" id="KW-0378">Hydrolase</keyword>
<dbReference type="PANTHER" id="PTHR48081:SF33">
    <property type="entry name" value="KYNURENINE FORMAMIDASE"/>
    <property type="match status" value="1"/>
</dbReference>
<comment type="caution">
    <text evidence="3">The sequence shown here is derived from an EMBL/GenBank/DDBJ whole genome shotgun (WGS) entry which is preliminary data.</text>
</comment>
<evidence type="ECO:0000259" key="2">
    <source>
        <dbReference type="Pfam" id="PF20434"/>
    </source>
</evidence>
<protein>
    <recommendedName>
        <fullName evidence="2">BD-FAE-like domain-containing protein</fullName>
    </recommendedName>
</protein>
<dbReference type="SUPFAM" id="SSF53474">
    <property type="entry name" value="alpha/beta-Hydrolases"/>
    <property type="match status" value="1"/>
</dbReference>
<proteinExistence type="predicted"/>
<dbReference type="OrthoDB" id="433474at2759"/>
<evidence type="ECO:0000313" key="3">
    <source>
        <dbReference type="EMBL" id="RDW79405.1"/>
    </source>
</evidence>
<dbReference type="GO" id="GO:0016787">
    <property type="term" value="F:hydrolase activity"/>
    <property type="evidence" value="ECO:0007669"/>
    <property type="project" value="UniProtKB-KW"/>
</dbReference>
<dbReference type="InterPro" id="IPR050300">
    <property type="entry name" value="GDXG_lipolytic_enzyme"/>
</dbReference>
<dbReference type="Proteomes" id="UP000256645">
    <property type="component" value="Unassembled WGS sequence"/>
</dbReference>
<keyword evidence="4" id="KW-1185">Reference proteome</keyword>
<reference evidence="3 4" key="1">
    <citation type="journal article" date="2018" name="IMA Fungus">
        <title>IMA Genome-F 9: Draft genome sequence of Annulohypoxylon stygium, Aspergillus mulundensis, Berkeleyomyces basicola (syn. Thielaviopsis basicola), Ceratocystis smalleyi, two Cercospora beticola strains, Coleophoma cylindrospora, Fusarium fracticaudum, Phialophora cf. hyalina, and Morchella septimelata.</title>
        <authorList>
            <person name="Wingfield B.D."/>
            <person name="Bills G.F."/>
            <person name="Dong Y."/>
            <person name="Huang W."/>
            <person name="Nel W.J."/>
            <person name="Swalarsk-Parry B.S."/>
            <person name="Vaghefi N."/>
            <person name="Wilken P.M."/>
            <person name="An Z."/>
            <person name="de Beer Z.W."/>
            <person name="De Vos L."/>
            <person name="Chen L."/>
            <person name="Duong T.A."/>
            <person name="Gao Y."/>
            <person name="Hammerbacher A."/>
            <person name="Kikkert J.R."/>
            <person name="Li Y."/>
            <person name="Li H."/>
            <person name="Li K."/>
            <person name="Li Q."/>
            <person name="Liu X."/>
            <person name="Ma X."/>
            <person name="Naidoo K."/>
            <person name="Pethybridge S.J."/>
            <person name="Sun J."/>
            <person name="Steenkamp E.T."/>
            <person name="van der Nest M.A."/>
            <person name="van Wyk S."/>
            <person name="Wingfield M.J."/>
            <person name="Xiong C."/>
            <person name="Yue Q."/>
            <person name="Zhang X."/>
        </authorList>
    </citation>
    <scope>NUCLEOTIDE SEQUENCE [LARGE SCALE GENOMIC DNA]</scope>
    <source>
        <strain evidence="3 4">BP6252</strain>
    </source>
</reference>
<name>A0A3D8RZE9_9HELO</name>